<keyword evidence="2" id="KW-0479">Metal-binding</keyword>
<dbReference type="InterPro" id="IPR023198">
    <property type="entry name" value="PGP-like_dom2"/>
</dbReference>
<sequence>MAPRNITTILFDCDNTLVLSEELAFEGCADLINQICEKRNIKLDKPFTGESLIVEFVGQNFRGMLKTLQQRYSFDITPEEEEEYVKAEEDIVIAKLKEKAQPCEDVDPILKDLAASAKYKLAVVSSSALRRVKASIEKVDQAKYFGDDVFSAATSLPKPTSKPDPAIYLHALKTLGVKAEEAITIEDSKSGSLSGYRAGIYVVGYVGPYPDDKKEEMRKVLTDAGCRVIMNHWSEFPSILEKIEAGII</sequence>
<dbReference type="Gene3D" id="1.10.150.240">
    <property type="entry name" value="Putative phosphatase, domain 2"/>
    <property type="match status" value="1"/>
</dbReference>
<proteinExistence type="predicted"/>
<evidence type="ECO:0000256" key="2">
    <source>
        <dbReference type="ARBA" id="ARBA00022723"/>
    </source>
</evidence>
<dbReference type="Proteomes" id="UP001140453">
    <property type="component" value="Unassembled WGS sequence"/>
</dbReference>
<evidence type="ECO:0000256" key="4">
    <source>
        <dbReference type="ARBA" id="ARBA00023277"/>
    </source>
</evidence>
<keyword evidence="6" id="KW-1185">Reference proteome</keyword>
<dbReference type="SUPFAM" id="SSF56784">
    <property type="entry name" value="HAD-like"/>
    <property type="match status" value="1"/>
</dbReference>
<dbReference type="InterPro" id="IPR006439">
    <property type="entry name" value="HAD-SF_hydro_IA"/>
</dbReference>
<dbReference type="OrthoDB" id="2107174at2759"/>
<keyword evidence="3" id="KW-0460">Magnesium</keyword>
<comment type="cofactor">
    <cofactor evidence="1">
        <name>Mg(2+)</name>
        <dbReference type="ChEBI" id="CHEBI:18420"/>
    </cofactor>
</comment>
<evidence type="ECO:0000256" key="1">
    <source>
        <dbReference type="ARBA" id="ARBA00001946"/>
    </source>
</evidence>
<dbReference type="SFLD" id="SFLDG01129">
    <property type="entry name" value="C1.5:_HAD__Beta-PGM__Phosphata"/>
    <property type="match status" value="1"/>
</dbReference>
<dbReference type="InterPro" id="IPR051600">
    <property type="entry name" value="Beta-PGM-like"/>
</dbReference>
<evidence type="ECO:0000256" key="3">
    <source>
        <dbReference type="ARBA" id="ARBA00022842"/>
    </source>
</evidence>
<dbReference type="PANTHER" id="PTHR46193:SF18">
    <property type="entry name" value="HEXITOL PHOSPHATASE B"/>
    <property type="match status" value="1"/>
</dbReference>
<dbReference type="Pfam" id="PF13419">
    <property type="entry name" value="HAD_2"/>
    <property type="match status" value="1"/>
</dbReference>
<dbReference type="InterPro" id="IPR041492">
    <property type="entry name" value="HAD_2"/>
</dbReference>
<protein>
    <submittedName>
        <fullName evidence="5">Uncharacterized protein</fullName>
    </submittedName>
</protein>
<evidence type="ECO:0000313" key="5">
    <source>
        <dbReference type="EMBL" id="KAJ4389496.1"/>
    </source>
</evidence>
<dbReference type="AlphaFoldDB" id="A0A9W9CW43"/>
<gene>
    <name evidence="5" type="ORF">N0V93_006965</name>
</gene>
<evidence type="ECO:0000313" key="6">
    <source>
        <dbReference type="Proteomes" id="UP001140453"/>
    </source>
</evidence>
<dbReference type="Gene3D" id="3.40.50.1000">
    <property type="entry name" value="HAD superfamily/HAD-like"/>
    <property type="match status" value="1"/>
</dbReference>
<dbReference type="InterPro" id="IPR023214">
    <property type="entry name" value="HAD_sf"/>
</dbReference>
<dbReference type="SFLD" id="SFLDS00003">
    <property type="entry name" value="Haloacid_Dehalogenase"/>
    <property type="match status" value="1"/>
</dbReference>
<dbReference type="EMBL" id="JAPEVB010000004">
    <property type="protein sequence ID" value="KAJ4389496.1"/>
    <property type="molecule type" value="Genomic_DNA"/>
</dbReference>
<organism evidence="5 6">
    <name type="scientific">Gnomoniopsis smithogilvyi</name>
    <dbReference type="NCBI Taxonomy" id="1191159"/>
    <lineage>
        <taxon>Eukaryota</taxon>
        <taxon>Fungi</taxon>
        <taxon>Dikarya</taxon>
        <taxon>Ascomycota</taxon>
        <taxon>Pezizomycotina</taxon>
        <taxon>Sordariomycetes</taxon>
        <taxon>Sordariomycetidae</taxon>
        <taxon>Diaporthales</taxon>
        <taxon>Gnomoniaceae</taxon>
        <taxon>Gnomoniopsis</taxon>
    </lineage>
</organism>
<comment type="caution">
    <text evidence="5">The sequence shown here is derived from an EMBL/GenBank/DDBJ whole genome shotgun (WGS) entry which is preliminary data.</text>
</comment>
<name>A0A9W9CW43_9PEZI</name>
<dbReference type="PANTHER" id="PTHR46193">
    <property type="entry name" value="6-PHOSPHOGLUCONATE PHOSPHATASE"/>
    <property type="match status" value="1"/>
</dbReference>
<accession>A0A9W9CW43</accession>
<dbReference type="GO" id="GO:0016791">
    <property type="term" value="F:phosphatase activity"/>
    <property type="evidence" value="ECO:0007669"/>
    <property type="project" value="UniProtKB-ARBA"/>
</dbReference>
<keyword evidence="4" id="KW-0119">Carbohydrate metabolism</keyword>
<reference evidence="5" key="1">
    <citation type="submission" date="2022-10" db="EMBL/GenBank/DDBJ databases">
        <title>Tapping the CABI collections for fungal endophytes: first genome assemblies for Collariella, Neodidymelliopsis, Ascochyta clinopodiicola, Didymella pomorum, Didymosphaeria variabile, Neocosmospora piperis and Neocucurbitaria cava.</title>
        <authorList>
            <person name="Hill R."/>
        </authorList>
    </citation>
    <scope>NUCLEOTIDE SEQUENCE</scope>
    <source>
        <strain evidence="5">IMI 355082</strain>
    </source>
</reference>
<dbReference type="GO" id="GO:0046872">
    <property type="term" value="F:metal ion binding"/>
    <property type="evidence" value="ECO:0007669"/>
    <property type="project" value="UniProtKB-KW"/>
</dbReference>
<dbReference type="InterPro" id="IPR036412">
    <property type="entry name" value="HAD-like_sf"/>
</dbReference>
<dbReference type="NCBIfam" id="TIGR01509">
    <property type="entry name" value="HAD-SF-IA-v3"/>
    <property type="match status" value="1"/>
</dbReference>